<dbReference type="RefSeq" id="WP_157625139.1">
    <property type="nucleotide sequence ID" value="NZ_LGIA01000222.1"/>
</dbReference>
<keyword evidence="3" id="KW-1185">Reference proteome</keyword>
<accession>A0A0L8V2I8</accession>
<dbReference type="EMBL" id="LGIA01000222">
    <property type="protein sequence ID" value="KOH42593.1"/>
    <property type="molecule type" value="Genomic_DNA"/>
</dbReference>
<evidence type="ECO:0000256" key="1">
    <source>
        <dbReference type="SAM" id="Phobius"/>
    </source>
</evidence>
<comment type="caution">
    <text evidence="2">The sequence shown here is derived from an EMBL/GenBank/DDBJ whole genome shotgun (WGS) entry which is preliminary data.</text>
</comment>
<proteinExistence type="predicted"/>
<gene>
    <name evidence="2" type="ORF">NC99_46010</name>
</gene>
<protein>
    <submittedName>
        <fullName evidence="2">Uncharacterized protein</fullName>
    </submittedName>
</protein>
<keyword evidence="1" id="KW-0812">Transmembrane</keyword>
<reference evidence="3" key="1">
    <citation type="submission" date="2015-07" db="EMBL/GenBank/DDBJ databases">
        <title>Genome sequencing of Sunxiuqinia dokdonensis strain SK.</title>
        <authorList>
            <person name="Ahn S."/>
            <person name="Kim B.-C."/>
        </authorList>
    </citation>
    <scope>NUCLEOTIDE SEQUENCE [LARGE SCALE GENOMIC DNA]</scope>
    <source>
        <strain evidence="3">SK</strain>
    </source>
</reference>
<evidence type="ECO:0000313" key="2">
    <source>
        <dbReference type="EMBL" id="KOH42593.1"/>
    </source>
</evidence>
<keyword evidence="1" id="KW-1133">Transmembrane helix</keyword>
<organism evidence="2 3">
    <name type="scientific">Sunxiuqinia dokdonensis</name>
    <dbReference type="NCBI Taxonomy" id="1409788"/>
    <lineage>
        <taxon>Bacteria</taxon>
        <taxon>Pseudomonadati</taxon>
        <taxon>Bacteroidota</taxon>
        <taxon>Bacteroidia</taxon>
        <taxon>Marinilabiliales</taxon>
        <taxon>Prolixibacteraceae</taxon>
        <taxon>Sunxiuqinia</taxon>
    </lineage>
</organism>
<keyword evidence="1" id="KW-0472">Membrane</keyword>
<evidence type="ECO:0000313" key="3">
    <source>
        <dbReference type="Proteomes" id="UP000036958"/>
    </source>
</evidence>
<feature type="transmembrane region" description="Helical" evidence="1">
    <location>
        <begin position="12"/>
        <end position="29"/>
    </location>
</feature>
<dbReference type="Proteomes" id="UP000036958">
    <property type="component" value="Unassembled WGS sequence"/>
</dbReference>
<sequence>MSSKFTAEAQRRRVVFVSYFLFDVSYFILSEKNFLFRLLKRMGFEFQNHRRGATCFIAQLTVFEKTNTSTAFKSLYGRKVGRHYLMTAYSPKGGVIK</sequence>
<name>A0A0L8V2I8_9BACT</name>
<dbReference type="AlphaFoldDB" id="A0A0L8V2I8"/>